<evidence type="ECO:0000256" key="1">
    <source>
        <dbReference type="ARBA" id="ARBA00005417"/>
    </source>
</evidence>
<protein>
    <submittedName>
        <fullName evidence="6">ABC transporter ATP-binding protein</fullName>
    </submittedName>
</protein>
<reference evidence="6 7" key="1">
    <citation type="journal article" date="2019" name="Genome Biol. Evol.">
        <title>Day and night: Metabolic profiles and evolutionary relationships of six axenic non-marine cyanobacteria.</title>
        <authorList>
            <person name="Will S.E."/>
            <person name="Henke P."/>
            <person name="Boedeker C."/>
            <person name="Huang S."/>
            <person name="Brinkmann H."/>
            <person name="Rohde M."/>
            <person name="Jarek M."/>
            <person name="Friedl T."/>
            <person name="Seufert S."/>
            <person name="Schumacher M."/>
            <person name="Overmann J."/>
            <person name="Neumann-Schaal M."/>
            <person name="Petersen J."/>
        </authorList>
    </citation>
    <scope>NUCLEOTIDE SEQUENCE [LARGE SCALE GENOMIC DNA]</scope>
    <source>
        <strain evidence="6 7">SAG 39.79</strain>
    </source>
</reference>
<evidence type="ECO:0000256" key="4">
    <source>
        <dbReference type="ARBA" id="ARBA00022840"/>
    </source>
</evidence>
<sequence length="246" mass="27716">MLEVQHLTVSYRGVSAVEDVSFRLQPGQIVGAIGPNGAGKSTMVKAMLGLVPAVSGVVKYRDRALKQQLNAVAYVPQRTQIDWDYPVTVWNVVMMARTRQTGWWREPNRQSKQIVATAIDRVGMWELRHRQIGELSGGQQQRVFLARSLAQEAELFFFDEPFVGIDKKTETIMFDVFSELKLQGKTLLVITHDLATTLIKCDRLLLLNRQLIANGSLKEVTTTANIQRAYGDSILLIRNSEFGIRN</sequence>
<dbReference type="Gene3D" id="3.40.50.300">
    <property type="entry name" value="P-loop containing nucleotide triphosphate hydrolases"/>
    <property type="match status" value="1"/>
</dbReference>
<dbReference type="EMBL" id="RSCK01000016">
    <property type="protein sequence ID" value="RUT12284.1"/>
    <property type="molecule type" value="Genomic_DNA"/>
</dbReference>
<dbReference type="InterPro" id="IPR003593">
    <property type="entry name" value="AAA+_ATPase"/>
</dbReference>
<proteinExistence type="inferred from homology"/>
<feature type="domain" description="ABC transporter" evidence="5">
    <location>
        <begin position="2"/>
        <end position="234"/>
    </location>
</feature>
<keyword evidence="7" id="KW-1185">Reference proteome</keyword>
<dbReference type="InterPro" id="IPR050153">
    <property type="entry name" value="Metal_Ion_Import_ABC"/>
</dbReference>
<dbReference type="PROSITE" id="PS50893">
    <property type="entry name" value="ABC_TRANSPORTER_2"/>
    <property type="match status" value="1"/>
</dbReference>
<dbReference type="SUPFAM" id="SSF52540">
    <property type="entry name" value="P-loop containing nucleoside triphosphate hydrolases"/>
    <property type="match status" value="1"/>
</dbReference>
<dbReference type="GO" id="GO:0016887">
    <property type="term" value="F:ATP hydrolysis activity"/>
    <property type="evidence" value="ECO:0007669"/>
    <property type="project" value="InterPro"/>
</dbReference>
<dbReference type="InterPro" id="IPR003439">
    <property type="entry name" value="ABC_transporter-like_ATP-bd"/>
</dbReference>
<evidence type="ECO:0000259" key="5">
    <source>
        <dbReference type="PROSITE" id="PS50893"/>
    </source>
</evidence>
<organism evidence="6 7">
    <name type="scientific">Chroococcidiopsis cubana SAG 39.79</name>
    <dbReference type="NCBI Taxonomy" id="388085"/>
    <lineage>
        <taxon>Bacteria</taxon>
        <taxon>Bacillati</taxon>
        <taxon>Cyanobacteriota</taxon>
        <taxon>Cyanophyceae</taxon>
        <taxon>Chroococcidiopsidales</taxon>
        <taxon>Chroococcidiopsidaceae</taxon>
        <taxon>Chroococcidiopsis</taxon>
    </lineage>
</organism>
<keyword evidence="4 6" id="KW-0067">ATP-binding</keyword>
<dbReference type="RefSeq" id="WP_106169284.1">
    <property type="nucleotide sequence ID" value="NZ_JAVKZF010000002.1"/>
</dbReference>
<dbReference type="Pfam" id="PF00005">
    <property type="entry name" value="ABC_tran"/>
    <property type="match status" value="1"/>
</dbReference>
<comment type="caution">
    <text evidence="6">The sequence shown here is derived from an EMBL/GenBank/DDBJ whole genome shotgun (WGS) entry which is preliminary data.</text>
</comment>
<dbReference type="SMART" id="SM00382">
    <property type="entry name" value="AAA"/>
    <property type="match status" value="1"/>
</dbReference>
<dbReference type="PANTHER" id="PTHR42734">
    <property type="entry name" value="METAL TRANSPORT SYSTEM ATP-BINDING PROTEIN TM_0124-RELATED"/>
    <property type="match status" value="1"/>
</dbReference>
<comment type="similarity">
    <text evidence="1">Belongs to the ABC transporter superfamily.</text>
</comment>
<dbReference type="GO" id="GO:0005524">
    <property type="term" value="F:ATP binding"/>
    <property type="evidence" value="ECO:0007669"/>
    <property type="project" value="UniProtKB-KW"/>
</dbReference>
<keyword evidence="3" id="KW-0547">Nucleotide-binding</keyword>
<dbReference type="PROSITE" id="PS00211">
    <property type="entry name" value="ABC_TRANSPORTER_1"/>
    <property type="match status" value="1"/>
</dbReference>
<dbReference type="Proteomes" id="UP000282574">
    <property type="component" value="Unassembled WGS sequence"/>
</dbReference>
<keyword evidence="2" id="KW-0813">Transport</keyword>
<dbReference type="InterPro" id="IPR017871">
    <property type="entry name" value="ABC_transporter-like_CS"/>
</dbReference>
<evidence type="ECO:0000256" key="2">
    <source>
        <dbReference type="ARBA" id="ARBA00022448"/>
    </source>
</evidence>
<dbReference type="AlphaFoldDB" id="A0AB37ULS6"/>
<gene>
    <name evidence="6" type="ORF">DSM107010_24980</name>
</gene>
<name>A0AB37ULS6_9CYAN</name>
<dbReference type="CDD" id="cd03235">
    <property type="entry name" value="ABC_Metallic_Cations"/>
    <property type="match status" value="1"/>
</dbReference>
<dbReference type="PANTHER" id="PTHR42734:SF5">
    <property type="entry name" value="IRON TRANSPORT SYSTEM ATP-BINDING PROTEIN HI_0361-RELATED"/>
    <property type="match status" value="1"/>
</dbReference>
<dbReference type="InterPro" id="IPR027417">
    <property type="entry name" value="P-loop_NTPase"/>
</dbReference>
<accession>A0AB37ULS6</accession>
<evidence type="ECO:0000313" key="7">
    <source>
        <dbReference type="Proteomes" id="UP000282574"/>
    </source>
</evidence>
<evidence type="ECO:0000313" key="6">
    <source>
        <dbReference type="EMBL" id="RUT12284.1"/>
    </source>
</evidence>
<evidence type="ECO:0000256" key="3">
    <source>
        <dbReference type="ARBA" id="ARBA00022741"/>
    </source>
</evidence>